<keyword evidence="2" id="KW-1185">Reference proteome</keyword>
<evidence type="ECO:0000313" key="2">
    <source>
        <dbReference type="Proteomes" id="UP000430975"/>
    </source>
</evidence>
<dbReference type="Pfam" id="PF08877">
    <property type="entry name" value="MepB-like"/>
    <property type="match status" value="1"/>
</dbReference>
<comment type="caution">
    <text evidence="1">The sequence shown here is derived from an EMBL/GenBank/DDBJ whole genome shotgun (WGS) entry which is preliminary data.</text>
</comment>
<dbReference type="Proteomes" id="UP000430975">
    <property type="component" value="Unassembled WGS sequence"/>
</dbReference>
<accession>A0A6I2GMV6</accession>
<reference evidence="1 2" key="1">
    <citation type="submission" date="2019-11" db="EMBL/GenBank/DDBJ databases">
        <title>Characterisation of Fundicoccus ignavus gen. nov. sp. nov., a novel genus of the family Aerococcaceae isolated from bulk tank milk.</title>
        <authorList>
            <person name="Siebert A."/>
            <person name="Huptas C."/>
            <person name="Wenning M."/>
            <person name="Scherer S."/>
            <person name="Doll E.V."/>
        </authorList>
    </citation>
    <scope>NUCLEOTIDE SEQUENCE [LARGE SCALE GENOMIC DNA]</scope>
    <source>
        <strain evidence="1 2">WS4759</strain>
    </source>
</reference>
<dbReference type="InterPro" id="IPR038231">
    <property type="entry name" value="MepB-like_sf"/>
</dbReference>
<dbReference type="PIRSF" id="PIRSF032285">
    <property type="entry name" value="UCP032285"/>
    <property type="match status" value="1"/>
</dbReference>
<sequence>MKSKNSLIKEYGQFKIIKYEEQNKEYEGVLIETLDNKIIRCRLGKKTPTKPGYFVSFWEKDHLNKNRPYCDCDTPSETAIIINDGDQAGIFIIPKERAVKHGLLATEKQVGKMGMRFYPPWCDELNKTALATQQWQLNYFYKHY</sequence>
<dbReference type="Gene3D" id="3.40.1350.140">
    <property type="entry name" value="MepB-like"/>
    <property type="match status" value="1"/>
</dbReference>
<dbReference type="AlphaFoldDB" id="A0A6I2GMV6"/>
<name>A0A6I2GMV6_9LACT</name>
<evidence type="ECO:0000313" key="1">
    <source>
        <dbReference type="EMBL" id="MRI86539.1"/>
    </source>
</evidence>
<evidence type="ECO:0008006" key="3">
    <source>
        <dbReference type="Google" id="ProtNLM"/>
    </source>
</evidence>
<dbReference type="EMBL" id="WJQS01000025">
    <property type="protein sequence ID" value="MRI86539.1"/>
    <property type="molecule type" value="Genomic_DNA"/>
</dbReference>
<protein>
    <recommendedName>
        <fullName evidence="3">MepB protein</fullName>
    </recommendedName>
</protein>
<gene>
    <name evidence="1" type="ORF">GIY09_11885</name>
</gene>
<organism evidence="1 2">
    <name type="scientific">Fundicoccus ignavus</name>
    <dbReference type="NCBI Taxonomy" id="2664442"/>
    <lineage>
        <taxon>Bacteria</taxon>
        <taxon>Bacillati</taxon>
        <taxon>Bacillota</taxon>
        <taxon>Bacilli</taxon>
        <taxon>Lactobacillales</taxon>
        <taxon>Aerococcaceae</taxon>
        <taxon>Fundicoccus</taxon>
    </lineage>
</organism>
<proteinExistence type="predicted"/>
<dbReference type="RefSeq" id="WP_153864173.1">
    <property type="nucleotide sequence ID" value="NZ_WJQS01000025.1"/>
</dbReference>
<dbReference type="InterPro" id="IPR011235">
    <property type="entry name" value="MepB-like"/>
</dbReference>